<sequence length="114" mass="13043">MSHRTDLQKAYAQLDMALMSKDRASTLLAILHLAAGQFEFNVYPDFMTEIQTAAKVFRIVPGQTPESGAFEIITEKARLISQAKTEGKIPAFIFELAIEYPFIRQWWNLYINSK</sequence>
<evidence type="ECO:0000313" key="2">
    <source>
        <dbReference type="Proteomes" id="UP001232063"/>
    </source>
</evidence>
<reference evidence="1" key="1">
    <citation type="submission" date="2023-05" db="EMBL/GenBank/DDBJ databases">
        <authorList>
            <person name="Zhang X."/>
        </authorList>
    </citation>
    <scope>NUCLEOTIDE SEQUENCE</scope>
    <source>
        <strain evidence="1">BD1B2-1</strain>
    </source>
</reference>
<protein>
    <submittedName>
        <fullName evidence="1">Uncharacterized protein</fullName>
    </submittedName>
</protein>
<name>A0AAE3R341_9BACT</name>
<accession>A0AAE3R341</accession>
<organism evidence="1 2">
    <name type="scientific">Xanthocytophaga agilis</name>
    <dbReference type="NCBI Taxonomy" id="3048010"/>
    <lineage>
        <taxon>Bacteria</taxon>
        <taxon>Pseudomonadati</taxon>
        <taxon>Bacteroidota</taxon>
        <taxon>Cytophagia</taxon>
        <taxon>Cytophagales</taxon>
        <taxon>Rhodocytophagaceae</taxon>
        <taxon>Xanthocytophaga</taxon>
    </lineage>
</organism>
<dbReference type="AlphaFoldDB" id="A0AAE3R341"/>
<dbReference type="RefSeq" id="WP_314510015.1">
    <property type="nucleotide sequence ID" value="NZ_JASJOU010000002.1"/>
</dbReference>
<keyword evidence="2" id="KW-1185">Reference proteome</keyword>
<comment type="caution">
    <text evidence="1">The sequence shown here is derived from an EMBL/GenBank/DDBJ whole genome shotgun (WGS) entry which is preliminary data.</text>
</comment>
<dbReference type="Proteomes" id="UP001232063">
    <property type="component" value="Unassembled WGS sequence"/>
</dbReference>
<proteinExistence type="predicted"/>
<gene>
    <name evidence="1" type="ORF">QNI22_07510</name>
</gene>
<dbReference type="EMBL" id="JASJOU010000002">
    <property type="protein sequence ID" value="MDJ1500485.1"/>
    <property type="molecule type" value="Genomic_DNA"/>
</dbReference>
<evidence type="ECO:0000313" key="1">
    <source>
        <dbReference type="EMBL" id="MDJ1500485.1"/>
    </source>
</evidence>